<sequence length="254" mass="26865">MPSSRAFIALSSAALAARSVAALNPTCAPGGNFNLVPWELQLPIGNPGSPTTIPDTQLEGCSGYQQSTYFYTDSGDGAMVMYVPGGTENTGCVTTPNTHYCRTELRELDPATGKIVSWDPHAATNRLKATVLASAVDNGSHGTVIGQIHVDGNVSEYPIAKLQYAASGDIVLGVEDSIEDGGTTYHKVGNVPLNTKFSYEIRYENNVLSVGINGGAQQVFATSYDGPLSYFKAGNYNQGTTPSSIHFYSVSITH</sequence>
<gene>
    <name evidence="1" type="ORF">NQ176_g1758</name>
</gene>
<reference evidence="1" key="1">
    <citation type="submission" date="2022-08" db="EMBL/GenBank/DDBJ databases">
        <title>Genome Sequence of Lecanicillium fungicola.</title>
        <authorList>
            <person name="Buettner E."/>
        </authorList>
    </citation>
    <scope>NUCLEOTIDE SEQUENCE</scope>
    <source>
        <strain evidence="1">Babe33</strain>
    </source>
</reference>
<evidence type="ECO:0000313" key="1">
    <source>
        <dbReference type="EMBL" id="KAJ2981868.1"/>
    </source>
</evidence>
<keyword evidence="2" id="KW-1185">Reference proteome</keyword>
<name>A0ACC1NRY4_9HYPO</name>
<dbReference type="Proteomes" id="UP001143910">
    <property type="component" value="Unassembled WGS sequence"/>
</dbReference>
<proteinExistence type="predicted"/>
<comment type="caution">
    <text evidence="1">The sequence shown here is derived from an EMBL/GenBank/DDBJ whole genome shotgun (WGS) entry which is preliminary data.</text>
</comment>
<organism evidence="1 2">
    <name type="scientific">Zarea fungicola</name>
    <dbReference type="NCBI Taxonomy" id="93591"/>
    <lineage>
        <taxon>Eukaryota</taxon>
        <taxon>Fungi</taxon>
        <taxon>Dikarya</taxon>
        <taxon>Ascomycota</taxon>
        <taxon>Pezizomycotina</taxon>
        <taxon>Sordariomycetes</taxon>
        <taxon>Hypocreomycetidae</taxon>
        <taxon>Hypocreales</taxon>
        <taxon>Cordycipitaceae</taxon>
        <taxon>Zarea</taxon>
    </lineage>
</organism>
<protein>
    <submittedName>
        <fullName evidence="1">Uncharacterized protein</fullName>
    </submittedName>
</protein>
<evidence type="ECO:0000313" key="2">
    <source>
        <dbReference type="Proteomes" id="UP001143910"/>
    </source>
</evidence>
<accession>A0ACC1NRY4</accession>
<dbReference type="EMBL" id="JANJQO010000106">
    <property type="protein sequence ID" value="KAJ2981868.1"/>
    <property type="molecule type" value="Genomic_DNA"/>
</dbReference>